<dbReference type="Gene3D" id="1.10.510.10">
    <property type="entry name" value="Transferase(Phosphotransferase) domain 1"/>
    <property type="match status" value="1"/>
</dbReference>
<evidence type="ECO:0000259" key="5">
    <source>
        <dbReference type="PROSITE" id="PS50011"/>
    </source>
</evidence>
<dbReference type="PROSITE" id="PS50011">
    <property type="entry name" value="PROTEIN_KINASE_DOM"/>
    <property type="match status" value="1"/>
</dbReference>
<keyword evidence="1" id="KW-0808">Transferase</keyword>
<dbReference type="PANTHER" id="PTHR24348">
    <property type="entry name" value="SERINE/THREONINE-PROTEIN KINASE UNC-51-RELATED"/>
    <property type="match status" value="1"/>
</dbReference>
<gene>
    <name evidence="6" type="ORF">SMN809_LOCUS64131</name>
</gene>
<dbReference type="GO" id="GO:0004674">
    <property type="term" value="F:protein serine/threonine kinase activity"/>
    <property type="evidence" value="ECO:0007669"/>
    <property type="project" value="InterPro"/>
</dbReference>
<dbReference type="GO" id="GO:0010506">
    <property type="term" value="P:regulation of autophagy"/>
    <property type="evidence" value="ECO:0007669"/>
    <property type="project" value="InterPro"/>
</dbReference>
<dbReference type="GO" id="GO:0005524">
    <property type="term" value="F:ATP binding"/>
    <property type="evidence" value="ECO:0007669"/>
    <property type="project" value="UniProtKB-KW"/>
</dbReference>
<dbReference type="CDD" id="cd14014">
    <property type="entry name" value="STKc_PknB_like"/>
    <property type="match status" value="1"/>
</dbReference>
<proteinExistence type="predicted"/>
<dbReference type="AlphaFoldDB" id="A0A8S3G959"/>
<dbReference type="SMART" id="SM00220">
    <property type="entry name" value="S_TKc"/>
    <property type="match status" value="1"/>
</dbReference>
<dbReference type="Pfam" id="PF00069">
    <property type="entry name" value="Pkinase"/>
    <property type="match status" value="1"/>
</dbReference>
<dbReference type="InterPro" id="IPR008271">
    <property type="entry name" value="Ser/Thr_kinase_AS"/>
</dbReference>
<keyword evidence="4" id="KW-0067">ATP-binding</keyword>
<dbReference type="InterPro" id="IPR000719">
    <property type="entry name" value="Prot_kinase_dom"/>
</dbReference>
<reference evidence="6" key="1">
    <citation type="submission" date="2021-02" db="EMBL/GenBank/DDBJ databases">
        <authorList>
            <person name="Nowell W R."/>
        </authorList>
    </citation>
    <scope>NUCLEOTIDE SEQUENCE</scope>
</reference>
<evidence type="ECO:0000256" key="3">
    <source>
        <dbReference type="ARBA" id="ARBA00022777"/>
    </source>
</evidence>
<dbReference type="GO" id="GO:0016020">
    <property type="term" value="C:membrane"/>
    <property type="evidence" value="ECO:0007669"/>
    <property type="project" value="TreeGrafter"/>
</dbReference>
<comment type="caution">
    <text evidence="6">The sequence shown here is derived from an EMBL/GenBank/DDBJ whole genome shotgun (WGS) entry which is preliminary data.</text>
</comment>
<dbReference type="GO" id="GO:0005776">
    <property type="term" value="C:autophagosome"/>
    <property type="evidence" value="ECO:0007669"/>
    <property type="project" value="TreeGrafter"/>
</dbReference>
<dbReference type="Proteomes" id="UP000676336">
    <property type="component" value="Unassembled WGS sequence"/>
</dbReference>
<dbReference type="SUPFAM" id="SSF56112">
    <property type="entry name" value="Protein kinase-like (PK-like)"/>
    <property type="match status" value="1"/>
</dbReference>
<sequence length="265" mass="30578">MERRLIPVNKSQYKFRKELGAGAFGSVYSARHKPVAIKVVSLATWSSSDGEMLAESILTEIEMSKRLSRASNDVVRMFDFDFHRQSGLAFLVMELGQHDLEKTLKTQHRLSNTERKIIWRQLASIAMVLHDNNIVHLDIKPQNLIVFPGNRIKLGDLGIAQKAYRHRVGSNGTWLYSAPEVTTASRHHVAINTSKSDVWSWGAVLYRMTYREPPEYTPPCYRPPKNQHTYRDPQLVDVLRHTLVLDIRERVDPPWLIRHPYTVTL</sequence>
<dbReference type="InterPro" id="IPR045269">
    <property type="entry name" value="Atg1-like"/>
</dbReference>
<dbReference type="GO" id="GO:0000045">
    <property type="term" value="P:autophagosome assembly"/>
    <property type="evidence" value="ECO:0007669"/>
    <property type="project" value="TreeGrafter"/>
</dbReference>
<organism evidence="6 7">
    <name type="scientific">Rotaria magnacalcarata</name>
    <dbReference type="NCBI Taxonomy" id="392030"/>
    <lineage>
        <taxon>Eukaryota</taxon>
        <taxon>Metazoa</taxon>
        <taxon>Spiralia</taxon>
        <taxon>Gnathifera</taxon>
        <taxon>Rotifera</taxon>
        <taxon>Eurotatoria</taxon>
        <taxon>Bdelloidea</taxon>
        <taxon>Philodinida</taxon>
        <taxon>Philodinidae</taxon>
        <taxon>Rotaria</taxon>
    </lineage>
</organism>
<dbReference type="PANTHER" id="PTHR24348:SF22">
    <property type="entry name" value="NON-SPECIFIC SERINE_THREONINE PROTEIN KINASE"/>
    <property type="match status" value="1"/>
</dbReference>
<accession>A0A8S3G959</accession>
<keyword evidence="2" id="KW-0547">Nucleotide-binding</keyword>
<evidence type="ECO:0000256" key="2">
    <source>
        <dbReference type="ARBA" id="ARBA00022741"/>
    </source>
</evidence>
<keyword evidence="3" id="KW-0418">Kinase</keyword>
<dbReference type="PROSITE" id="PS00108">
    <property type="entry name" value="PROTEIN_KINASE_ST"/>
    <property type="match status" value="1"/>
</dbReference>
<dbReference type="InterPro" id="IPR011009">
    <property type="entry name" value="Kinase-like_dom_sf"/>
</dbReference>
<evidence type="ECO:0000256" key="4">
    <source>
        <dbReference type="ARBA" id="ARBA00022840"/>
    </source>
</evidence>
<evidence type="ECO:0000313" key="6">
    <source>
        <dbReference type="EMBL" id="CAF5154734.1"/>
    </source>
</evidence>
<evidence type="ECO:0000256" key="1">
    <source>
        <dbReference type="ARBA" id="ARBA00022679"/>
    </source>
</evidence>
<evidence type="ECO:0000313" key="7">
    <source>
        <dbReference type="Proteomes" id="UP000676336"/>
    </source>
</evidence>
<dbReference type="GO" id="GO:0005829">
    <property type="term" value="C:cytosol"/>
    <property type="evidence" value="ECO:0007669"/>
    <property type="project" value="TreeGrafter"/>
</dbReference>
<dbReference type="EMBL" id="CAJOBI010286232">
    <property type="protein sequence ID" value="CAF5154734.1"/>
    <property type="molecule type" value="Genomic_DNA"/>
</dbReference>
<protein>
    <recommendedName>
        <fullName evidence="5">Protein kinase domain-containing protein</fullName>
    </recommendedName>
</protein>
<feature type="domain" description="Protein kinase" evidence="5">
    <location>
        <begin position="13"/>
        <end position="262"/>
    </location>
</feature>
<name>A0A8S3G959_9BILA</name>
<dbReference type="GO" id="GO:0000407">
    <property type="term" value="C:phagophore assembly site"/>
    <property type="evidence" value="ECO:0007669"/>
    <property type="project" value="TreeGrafter"/>
</dbReference>